<name>A0A0F9Q6Z3_9ZZZZ</name>
<evidence type="ECO:0000313" key="1">
    <source>
        <dbReference type="EMBL" id="KKN09001.1"/>
    </source>
</evidence>
<reference evidence="1" key="1">
    <citation type="journal article" date="2015" name="Nature">
        <title>Complex archaea that bridge the gap between prokaryotes and eukaryotes.</title>
        <authorList>
            <person name="Spang A."/>
            <person name="Saw J.H."/>
            <person name="Jorgensen S.L."/>
            <person name="Zaremba-Niedzwiedzka K."/>
            <person name="Martijn J."/>
            <person name="Lind A.E."/>
            <person name="van Eijk R."/>
            <person name="Schleper C."/>
            <person name="Guy L."/>
            <person name="Ettema T.J."/>
        </authorList>
    </citation>
    <scope>NUCLEOTIDE SEQUENCE</scope>
</reference>
<dbReference type="EMBL" id="LAZR01004395">
    <property type="protein sequence ID" value="KKN09001.1"/>
    <property type="molecule type" value="Genomic_DNA"/>
</dbReference>
<feature type="non-terminal residue" evidence="1">
    <location>
        <position position="85"/>
    </location>
</feature>
<dbReference type="AlphaFoldDB" id="A0A0F9Q6Z3"/>
<proteinExistence type="predicted"/>
<sequence length="85" mass="10336">MKNQNKLTICPTKRPHTFFLKYNLFSPTESYAKERKKYKKEAQRFVQEVNDMGLKANLMTRYKGYSNYYITFKSKYDVVAFKLKW</sequence>
<organism evidence="1">
    <name type="scientific">marine sediment metagenome</name>
    <dbReference type="NCBI Taxonomy" id="412755"/>
    <lineage>
        <taxon>unclassified sequences</taxon>
        <taxon>metagenomes</taxon>
        <taxon>ecological metagenomes</taxon>
    </lineage>
</organism>
<accession>A0A0F9Q6Z3</accession>
<protein>
    <submittedName>
        <fullName evidence="1">Uncharacterized protein</fullName>
    </submittedName>
</protein>
<gene>
    <name evidence="1" type="ORF">LCGC14_1051220</name>
</gene>
<comment type="caution">
    <text evidence="1">The sequence shown here is derived from an EMBL/GenBank/DDBJ whole genome shotgun (WGS) entry which is preliminary data.</text>
</comment>